<keyword evidence="2" id="KW-1185">Reference proteome</keyword>
<dbReference type="EMBL" id="BAAANF010000008">
    <property type="protein sequence ID" value="GAA1678711.1"/>
    <property type="molecule type" value="Genomic_DNA"/>
</dbReference>
<gene>
    <name evidence="1" type="ORF">GCM10009745_22940</name>
</gene>
<reference evidence="1 2" key="1">
    <citation type="journal article" date="2019" name="Int. J. Syst. Evol. Microbiol.">
        <title>The Global Catalogue of Microorganisms (GCM) 10K type strain sequencing project: providing services to taxonomists for standard genome sequencing and annotation.</title>
        <authorList>
            <consortium name="The Broad Institute Genomics Platform"/>
            <consortium name="The Broad Institute Genome Sequencing Center for Infectious Disease"/>
            <person name="Wu L."/>
            <person name="Ma J."/>
        </authorList>
    </citation>
    <scope>NUCLEOTIDE SEQUENCE [LARGE SCALE GENOMIC DNA]</scope>
    <source>
        <strain evidence="1 2">JCM 14307</strain>
    </source>
</reference>
<comment type="caution">
    <text evidence="1">The sequence shown here is derived from an EMBL/GenBank/DDBJ whole genome shotgun (WGS) entry which is preliminary data.</text>
</comment>
<proteinExistence type="predicted"/>
<organism evidence="1 2">
    <name type="scientific">Kribbella yunnanensis</name>
    <dbReference type="NCBI Taxonomy" id="190194"/>
    <lineage>
        <taxon>Bacteria</taxon>
        <taxon>Bacillati</taxon>
        <taxon>Actinomycetota</taxon>
        <taxon>Actinomycetes</taxon>
        <taxon>Propionibacteriales</taxon>
        <taxon>Kribbellaceae</taxon>
        <taxon>Kribbella</taxon>
    </lineage>
</organism>
<sequence length="325" mass="34285">MNEDYAGLLKALREAPDESTESISIDRAIHDGRRTIRRRRVLGTLGVVGVVAAASSARPLFNAFREPPVAGPPPGRFQPLQIWGREFDVGTAGGFQPYQYITGRIFHMVALTSTARPTNEATAVATLYAPGLRSAPLSAALQLEPIEGRPVYVVGEDSGATTITWEYADHCWGTVAVYTDPAGRAARARHVAESIHRRKTPVPLTVPFTVPRRLFGPEDDVVLVRVPYGALDSEYEVAVAAADPEEPTVVSSLTSAGIHRPAASEKPNTTIAGRPAIVDGGLNATVFGVGSGYAADAMADAPLDAKAIAAAVTLAGGKGTDEPLR</sequence>
<evidence type="ECO:0000313" key="1">
    <source>
        <dbReference type="EMBL" id="GAA1678711.1"/>
    </source>
</evidence>
<evidence type="ECO:0000313" key="2">
    <source>
        <dbReference type="Proteomes" id="UP001500280"/>
    </source>
</evidence>
<evidence type="ECO:0008006" key="3">
    <source>
        <dbReference type="Google" id="ProtNLM"/>
    </source>
</evidence>
<protein>
    <recommendedName>
        <fullName evidence="3">Twin-arginine translocation signal domain-containing protein</fullName>
    </recommendedName>
</protein>
<dbReference type="RefSeq" id="WP_344149313.1">
    <property type="nucleotide sequence ID" value="NZ_BAAANF010000008.1"/>
</dbReference>
<dbReference type="Proteomes" id="UP001500280">
    <property type="component" value="Unassembled WGS sequence"/>
</dbReference>
<name>A0ABN2GYM5_9ACTN</name>
<accession>A0ABN2GYM5</accession>